<keyword evidence="1 3" id="KW-0238">DNA-binding</keyword>
<evidence type="ECO:0000256" key="4">
    <source>
        <dbReference type="SAM" id="MobiDB-lite"/>
    </source>
</evidence>
<dbReference type="GO" id="GO:0030154">
    <property type="term" value="P:cell differentiation"/>
    <property type="evidence" value="ECO:0007669"/>
    <property type="project" value="TreeGrafter"/>
</dbReference>
<feature type="domain" description="HMG box" evidence="5">
    <location>
        <begin position="82"/>
        <end position="146"/>
    </location>
</feature>
<dbReference type="GO" id="GO:0000978">
    <property type="term" value="F:RNA polymerase II cis-regulatory region sequence-specific DNA binding"/>
    <property type="evidence" value="ECO:0007669"/>
    <property type="project" value="TreeGrafter"/>
</dbReference>
<dbReference type="CDD" id="cd01389">
    <property type="entry name" value="HMG-box_ROX1-like"/>
    <property type="match status" value="1"/>
</dbReference>
<reference evidence="6 7" key="1">
    <citation type="journal article" date="2020" name="ISME J.">
        <title>Uncovering the hidden diversity of litter-decomposition mechanisms in mushroom-forming fungi.</title>
        <authorList>
            <person name="Floudas D."/>
            <person name="Bentzer J."/>
            <person name="Ahren D."/>
            <person name="Johansson T."/>
            <person name="Persson P."/>
            <person name="Tunlid A."/>
        </authorList>
    </citation>
    <scope>NUCLEOTIDE SEQUENCE [LARGE SCALE GENOMIC DNA]</scope>
    <source>
        <strain evidence="6 7">CBS 661.87</strain>
    </source>
</reference>
<dbReference type="InterPro" id="IPR050140">
    <property type="entry name" value="SRY-related_HMG-box_TF-like"/>
</dbReference>
<feature type="region of interest" description="Disordered" evidence="4">
    <location>
        <begin position="146"/>
        <end position="215"/>
    </location>
</feature>
<evidence type="ECO:0000256" key="1">
    <source>
        <dbReference type="ARBA" id="ARBA00023125"/>
    </source>
</evidence>
<dbReference type="Gene3D" id="1.10.30.10">
    <property type="entry name" value="High mobility group box domain"/>
    <property type="match status" value="1"/>
</dbReference>
<dbReference type="SMART" id="SM00398">
    <property type="entry name" value="HMG"/>
    <property type="match status" value="1"/>
</dbReference>
<dbReference type="GO" id="GO:0000122">
    <property type="term" value="P:negative regulation of transcription by RNA polymerase II"/>
    <property type="evidence" value="ECO:0007669"/>
    <property type="project" value="TreeGrafter"/>
</dbReference>
<protein>
    <recommendedName>
        <fullName evidence="5">HMG box domain-containing protein</fullName>
    </recommendedName>
</protein>
<dbReference type="GO" id="GO:0001228">
    <property type="term" value="F:DNA-binding transcription activator activity, RNA polymerase II-specific"/>
    <property type="evidence" value="ECO:0007669"/>
    <property type="project" value="TreeGrafter"/>
</dbReference>
<feature type="DNA-binding region" description="HMG box" evidence="3">
    <location>
        <begin position="82"/>
        <end position="146"/>
    </location>
</feature>
<evidence type="ECO:0000259" key="5">
    <source>
        <dbReference type="PROSITE" id="PS50118"/>
    </source>
</evidence>
<dbReference type="InterPro" id="IPR036910">
    <property type="entry name" value="HMG_box_dom_sf"/>
</dbReference>
<dbReference type="SUPFAM" id="SSF47095">
    <property type="entry name" value="HMG-box"/>
    <property type="match status" value="1"/>
</dbReference>
<organism evidence="6 7">
    <name type="scientific">Tricholomella constricta</name>
    <dbReference type="NCBI Taxonomy" id="117010"/>
    <lineage>
        <taxon>Eukaryota</taxon>
        <taxon>Fungi</taxon>
        <taxon>Dikarya</taxon>
        <taxon>Basidiomycota</taxon>
        <taxon>Agaricomycotina</taxon>
        <taxon>Agaricomycetes</taxon>
        <taxon>Agaricomycetidae</taxon>
        <taxon>Agaricales</taxon>
        <taxon>Tricholomatineae</taxon>
        <taxon>Lyophyllaceae</taxon>
        <taxon>Tricholomella</taxon>
    </lineage>
</organism>
<dbReference type="OrthoDB" id="6247875at2759"/>
<sequence length="402" mass="45031">MPAFRNVKSRRSSGRIWNKVPIVYDEQGWETLPAPINYSRSQISSPHSTATSPSTSSADSDFESRPVRKNKGKGKASDPDHVPRPKNAFIFFRSYFYQTLGGNDQNQISVAAGKAWKALPDEEKLPFQVMAEKEKREHQARFPHYTYAPGIKGCNTKRKPSGKKRTQPSAKKVLVSQPKRASLRASQTHIRLSRRTPSPPPQIAIPTLPQSSPVVPEASQPVIDVTNDELQASESPFTPGWSFVPTSEIPPLELSLAKSEKDSLIDLSLRPSGYDYIDQQFLPYSAAVPATVESFFAGSPQEELYYDYVDLPNYDYHLSQYSPLEESSSGLQWMDATALSQDVPEPSYFDYTPGNGTTDSYSYGLFEPVVSQEAYLQKRYSAHAFSPNVSELEMDQFINYCN</sequence>
<dbReference type="PROSITE" id="PS50118">
    <property type="entry name" value="HMG_BOX_2"/>
    <property type="match status" value="1"/>
</dbReference>
<evidence type="ECO:0000256" key="3">
    <source>
        <dbReference type="PROSITE-ProRule" id="PRU00267"/>
    </source>
</evidence>
<accession>A0A8H5M561</accession>
<evidence type="ECO:0000313" key="7">
    <source>
        <dbReference type="Proteomes" id="UP000565441"/>
    </source>
</evidence>
<comment type="caution">
    <text evidence="6">The sequence shown here is derived from an EMBL/GenBank/DDBJ whole genome shotgun (WGS) entry which is preliminary data.</text>
</comment>
<dbReference type="PANTHER" id="PTHR10270:SF161">
    <property type="entry name" value="SEX-DETERMINING REGION Y PROTEIN"/>
    <property type="match status" value="1"/>
</dbReference>
<dbReference type="InterPro" id="IPR009071">
    <property type="entry name" value="HMG_box_dom"/>
</dbReference>
<evidence type="ECO:0000256" key="2">
    <source>
        <dbReference type="ARBA" id="ARBA00023163"/>
    </source>
</evidence>
<name>A0A8H5M561_9AGAR</name>
<evidence type="ECO:0000313" key="6">
    <source>
        <dbReference type="EMBL" id="KAF5381293.1"/>
    </source>
</evidence>
<dbReference type="GO" id="GO:0005634">
    <property type="term" value="C:nucleus"/>
    <property type="evidence" value="ECO:0007669"/>
    <property type="project" value="UniProtKB-UniRule"/>
</dbReference>
<keyword evidence="7" id="KW-1185">Reference proteome</keyword>
<feature type="compositionally biased region" description="Low complexity" evidence="4">
    <location>
        <begin position="44"/>
        <end position="59"/>
    </location>
</feature>
<dbReference type="EMBL" id="JAACJP010000011">
    <property type="protein sequence ID" value="KAF5381293.1"/>
    <property type="molecule type" value="Genomic_DNA"/>
</dbReference>
<dbReference type="AlphaFoldDB" id="A0A8H5M561"/>
<feature type="compositionally biased region" description="Basic residues" evidence="4">
    <location>
        <begin position="155"/>
        <end position="166"/>
    </location>
</feature>
<gene>
    <name evidence="6" type="ORF">D9615_008335</name>
</gene>
<proteinExistence type="predicted"/>
<keyword evidence="2" id="KW-0804">Transcription</keyword>
<keyword evidence="3" id="KW-0539">Nucleus</keyword>
<dbReference type="PANTHER" id="PTHR10270">
    <property type="entry name" value="SOX TRANSCRIPTION FACTOR"/>
    <property type="match status" value="1"/>
</dbReference>
<feature type="region of interest" description="Disordered" evidence="4">
    <location>
        <begin position="38"/>
        <end position="83"/>
    </location>
</feature>
<dbReference type="Proteomes" id="UP000565441">
    <property type="component" value="Unassembled WGS sequence"/>
</dbReference>
<dbReference type="Pfam" id="PF00505">
    <property type="entry name" value="HMG_box"/>
    <property type="match status" value="1"/>
</dbReference>